<dbReference type="OrthoDB" id="259392at2"/>
<dbReference type="KEGG" id="rul:UC8_39870"/>
<gene>
    <name evidence="2" type="ORF">UC8_39870</name>
</gene>
<keyword evidence="1" id="KW-1133">Transmembrane helix</keyword>
<dbReference type="RefSeq" id="WP_068141407.1">
    <property type="nucleotide sequence ID" value="NZ_CP042914.1"/>
</dbReference>
<evidence type="ECO:0000256" key="1">
    <source>
        <dbReference type="SAM" id="Phobius"/>
    </source>
</evidence>
<dbReference type="EMBL" id="CP042914">
    <property type="protein sequence ID" value="QEG41958.1"/>
    <property type="molecule type" value="Genomic_DNA"/>
</dbReference>
<feature type="transmembrane region" description="Helical" evidence="1">
    <location>
        <begin position="12"/>
        <end position="34"/>
    </location>
</feature>
<reference evidence="2 3" key="1">
    <citation type="submission" date="2019-08" db="EMBL/GenBank/DDBJ databases">
        <title>Deep-cultivation of Planctomycetes and their phenomic and genomic characterization uncovers novel biology.</title>
        <authorList>
            <person name="Wiegand S."/>
            <person name="Jogler M."/>
            <person name="Boedeker C."/>
            <person name="Pinto D."/>
            <person name="Vollmers J."/>
            <person name="Rivas-Marin E."/>
            <person name="Kohn T."/>
            <person name="Peeters S.H."/>
            <person name="Heuer A."/>
            <person name="Rast P."/>
            <person name="Oberbeckmann S."/>
            <person name="Bunk B."/>
            <person name="Jeske O."/>
            <person name="Meyerdierks A."/>
            <person name="Storesund J.E."/>
            <person name="Kallscheuer N."/>
            <person name="Luecker S."/>
            <person name="Lage O.M."/>
            <person name="Pohl T."/>
            <person name="Merkel B.J."/>
            <person name="Hornburger P."/>
            <person name="Mueller R.-W."/>
            <person name="Bruemmer F."/>
            <person name="Labrenz M."/>
            <person name="Spormann A.M."/>
            <person name="Op den Camp H."/>
            <person name="Overmann J."/>
            <person name="Amann R."/>
            <person name="Jetten M.S.M."/>
            <person name="Mascher T."/>
            <person name="Medema M.H."/>
            <person name="Devos D.P."/>
            <person name="Kaster A.-K."/>
            <person name="Ovreas L."/>
            <person name="Rohde M."/>
            <person name="Galperin M.Y."/>
            <person name="Jogler C."/>
        </authorList>
    </citation>
    <scope>NUCLEOTIDE SEQUENCE [LARGE SCALE GENOMIC DNA]</scope>
    <source>
        <strain evidence="2 3">UC8</strain>
    </source>
</reference>
<dbReference type="Proteomes" id="UP000325286">
    <property type="component" value="Chromosome"/>
</dbReference>
<evidence type="ECO:0000313" key="3">
    <source>
        <dbReference type="Proteomes" id="UP000325286"/>
    </source>
</evidence>
<proteinExistence type="predicted"/>
<name>A0A5B9QSC4_9BACT</name>
<evidence type="ECO:0000313" key="2">
    <source>
        <dbReference type="EMBL" id="QEG41958.1"/>
    </source>
</evidence>
<keyword evidence="1" id="KW-0472">Membrane</keyword>
<sequence length="218" mass="24497">MHLVTRNRLHTLLVIITIAVTQSGCLGLVSNLLYTARGDLVPAEYEGLAEQRVAVIAVTDSSQYSDDIAARMVSREISQILSVEVEDIDVVREDEINDWRDNNSWDQVDFVTIGEGVKADKVVAVELTGLKLRDGATLYRGQVSATTTVYDIATGKREFRRHIDDYSYPITGGQYTSETTEPKFRRVFLHRLSGVLARYFHPYDFRDSVAGDAELLHL</sequence>
<dbReference type="AlphaFoldDB" id="A0A5B9QSC4"/>
<keyword evidence="3" id="KW-1185">Reference proteome</keyword>
<organism evidence="2 3">
    <name type="scientific">Roseimaritima ulvae</name>
    <dbReference type="NCBI Taxonomy" id="980254"/>
    <lineage>
        <taxon>Bacteria</taxon>
        <taxon>Pseudomonadati</taxon>
        <taxon>Planctomycetota</taxon>
        <taxon>Planctomycetia</taxon>
        <taxon>Pirellulales</taxon>
        <taxon>Pirellulaceae</taxon>
        <taxon>Roseimaritima</taxon>
    </lineage>
</organism>
<protein>
    <submittedName>
        <fullName evidence="2">Uncharacterized protein</fullName>
    </submittedName>
</protein>
<accession>A0A5B9QSC4</accession>
<keyword evidence="1" id="KW-0812">Transmembrane</keyword>